<dbReference type="GO" id="GO:0005739">
    <property type="term" value="C:mitochondrion"/>
    <property type="evidence" value="ECO:0007669"/>
    <property type="project" value="UniProtKB-SubCell"/>
</dbReference>
<dbReference type="GeneID" id="19974686"/>
<dbReference type="Gene3D" id="3.40.1350.10">
    <property type="match status" value="1"/>
</dbReference>
<keyword evidence="2" id="KW-0496">Mitochondrion</keyword>
<organism evidence="4 5">
    <name type="scientific">Cyphellophora europaea (strain CBS 101466)</name>
    <name type="common">Phialophora europaea</name>
    <dbReference type="NCBI Taxonomy" id="1220924"/>
    <lineage>
        <taxon>Eukaryota</taxon>
        <taxon>Fungi</taxon>
        <taxon>Dikarya</taxon>
        <taxon>Ascomycota</taxon>
        <taxon>Pezizomycotina</taxon>
        <taxon>Eurotiomycetes</taxon>
        <taxon>Chaetothyriomycetidae</taxon>
        <taxon>Chaetothyriales</taxon>
        <taxon>Cyphellophoraceae</taxon>
        <taxon>Cyphellophora</taxon>
    </lineage>
</organism>
<dbReference type="PANTHER" id="PTHR28133">
    <property type="entry name" value="REQUIRED FOR RESPIRATORY GROWTH PROTEIN 7, MITOCHONDRIAL"/>
    <property type="match status" value="1"/>
</dbReference>
<accession>W2RPR6</accession>
<gene>
    <name evidence="4" type="ORF">HMPREF1541_07347</name>
</gene>
<dbReference type="AlphaFoldDB" id="W2RPR6"/>
<name>W2RPR6_CYPE1</name>
<dbReference type="InterPro" id="IPR011856">
    <property type="entry name" value="tRNA_endonuc-like_dom_sf"/>
</dbReference>
<evidence type="ECO:0000256" key="2">
    <source>
        <dbReference type="ARBA" id="ARBA00023128"/>
    </source>
</evidence>
<dbReference type="RefSeq" id="XP_008719893.1">
    <property type="nucleotide sequence ID" value="XM_008721671.1"/>
</dbReference>
<dbReference type="OrthoDB" id="20734at2759"/>
<dbReference type="GO" id="GO:0006302">
    <property type="term" value="P:double-strand break repair"/>
    <property type="evidence" value="ECO:0007669"/>
    <property type="project" value="UniProtKB-ARBA"/>
</dbReference>
<proteinExistence type="predicted"/>
<reference evidence="4 5" key="1">
    <citation type="submission" date="2013-03" db="EMBL/GenBank/DDBJ databases">
        <title>The Genome Sequence of Phialophora europaea CBS 101466.</title>
        <authorList>
            <consortium name="The Broad Institute Genomics Platform"/>
            <person name="Cuomo C."/>
            <person name="de Hoog S."/>
            <person name="Gorbushina A."/>
            <person name="Walker B."/>
            <person name="Young S.K."/>
            <person name="Zeng Q."/>
            <person name="Gargeya S."/>
            <person name="Fitzgerald M."/>
            <person name="Haas B."/>
            <person name="Abouelleil A."/>
            <person name="Allen A.W."/>
            <person name="Alvarado L."/>
            <person name="Arachchi H.M."/>
            <person name="Berlin A.M."/>
            <person name="Chapman S.B."/>
            <person name="Gainer-Dewar J."/>
            <person name="Goldberg J."/>
            <person name="Griggs A."/>
            <person name="Gujja S."/>
            <person name="Hansen M."/>
            <person name="Howarth C."/>
            <person name="Imamovic A."/>
            <person name="Ireland A."/>
            <person name="Larimer J."/>
            <person name="McCowan C."/>
            <person name="Murphy C."/>
            <person name="Pearson M."/>
            <person name="Poon T.W."/>
            <person name="Priest M."/>
            <person name="Roberts A."/>
            <person name="Saif S."/>
            <person name="Shea T."/>
            <person name="Sisk P."/>
            <person name="Sykes S."/>
            <person name="Wortman J."/>
            <person name="Nusbaum C."/>
            <person name="Birren B."/>
        </authorList>
    </citation>
    <scope>NUCLEOTIDE SEQUENCE [LARGE SCALE GENOMIC DNA]</scope>
    <source>
        <strain evidence="4 5">CBS 101466</strain>
    </source>
</reference>
<evidence type="ECO:0000256" key="1">
    <source>
        <dbReference type="ARBA" id="ARBA00004173"/>
    </source>
</evidence>
<dbReference type="InterPro" id="IPR011335">
    <property type="entry name" value="Restrct_endonuc-II-like"/>
</dbReference>
<feature type="region of interest" description="Disordered" evidence="3">
    <location>
        <begin position="51"/>
        <end position="99"/>
    </location>
</feature>
<keyword evidence="5" id="KW-1185">Reference proteome</keyword>
<dbReference type="EMBL" id="KB822723">
    <property type="protein sequence ID" value="ETN37724.1"/>
    <property type="molecule type" value="Genomic_DNA"/>
</dbReference>
<dbReference type="GO" id="GO:0003676">
    <property type="term" value="F:nucleic acid binding"/>
    <property type="evidence" value="ECO:0007669"/>
    <property type="project" value="InterPro"/>
</dbReference>
<evidence type="ECO:0000313" key="5">
    <source>
        <dbReference type="Proteomes" id="UP000030752"/>
    </source>
</evidence>
<dbReference type="InterPro" id="IPR018828">
    <property type="entry name" value="RRG7"/>
</dbReference>
<dbReference type="InParanoid" id="W2RPR6"/>
<dbReference type="HOGENOM" id="CLU_060368_0_0_1"/>
<sequence length="352" mass="38269">MLTRLSFHGLSSAYVVSRTRGASCVLHKLIGFNPTVSHPVRVQRSLGAGFSSLRNPESESVPHTADRPRDSLRHFNGVESDHQPSNSESNAFPPLTSLLPSNEQHSSLSTYISHAQRVKLNPATTTYTGTRYEYLAQDSLQRLGFELLRTGKTGDRGVDLAGWWHLPSPASGNENQQTERLKVVVQCKFVKGRQQSPSVVREMDGAFLGAPAGWRNGAVIGVVVSTRPATKGIISALGSSKRGMVWICMEEHEVPKHEEDLGAGNAELSLQQLSKEENGDQEPAVADQEKAAYHTVHGRVVQLLYNDAARRLALEGLDVLKRHGDQGNIDAAPSDGIALSYRGKGVPSVSVR</sequence>
<dbReference type="Pfam" id="PF10356">
    <property type="entry name" value="RRG7"/>
    <property type="match status" value="1"/>
</dbReference>
<evidence type="ECO:0000313" key="4">
    <source>
        <dbReference type="EMBL" id="ETN37724.1"/>
    </source>
</evidence>
<feature type="compositionally biased region" description="Basic and acidic residues" evidence="3">
    <location>
        <begin position="64"/>
        <end position="73"/>
    </location>
</feature>
<evidence type="ECO:0008006" key="6">
    <source>
        <dbReference type="Google" id="ProtNLM"/>
    </source>
</evidence>
<evidence type="ECO:0000256" key="3">
    <source>
        <dbReference type="SAM" id="MobiDB-lite"/>
    </source>
</evidence>
<protein>
    <recommendedName>
        <fullName evidence="6">Restriction endonuclease type IV Mrr domain-containing protein</fullName>
    </recommendedName>
</protein>
<dbReference type="eggNOG" id="ENOG502S6ZS">
    <property type="taxonomic scope" value="Eukaryota"/>
</dbReference>
<dbReference type="VEuPathDB" id="FungiDB:HMPREF1541_07347"/>
<dbReference type="PANTHER" id="PTHR28133:SF1">
    <property type="entry name" value="REQUIRED FOR RESPIRATORY GROWTH PROTEIN 7, MITOCHONDRIAL"/>
    <property type="match status" value="1"/>
</dbReference>
<dbReference type="SUPFAM" id="SSF52980">
    <property type="entry name" value="Restriction endonuclease-like"/>
    <property type="match status" value="1"/>
</dbReference>
<comment type="subcellular location">
    <subcellularLocation>
        <location evidence="1">Mitochondrion</location>
    </subcellularLocation>
</comment>
<dbReference type="Proteomes" id="UP000030752">
    <property type="component" value="Unassembled WGS sequence"/>
</dbReference>